<feature type="domain" description="EF-hand" evidence="2">
    <location>
        <begin position="96"/>
        <end position="131"/>
    </location>
</feature>
<evidence type="ECO:0000313" key="3">
    <source>
        <dbReference type="EMBL" id="CAK0868823.1"/>
    </source>
</evidence>
<dbReference type="Pfam" id="PF13499">
    <property type="entry name" value="EF-hand_7"/>
    <property type="match status" value="1"/>
</dbReference>
<evidence type="ECO:0000259" key="2">
    <source>
        <dbReference type="PROSITE" id="PS50222"/>
    </source>
</evidence>
<gene>
    <name evidence="3" type="ORF">PCOR1329_LOCUS55361</name>
</gene>
<dbReference type="CDD" id="cd00051">
    <property type="entry name" value="EFh"/>
    <property type="match status" value="1"/>
</dbReference>
<dbReference type="PROSITE" id="PS50222">
    <property type="entry name" value="EF_HAND_2"/>
    <property type="match status" value="2"/>
</dbReference>
<comment type="caution">
    <text evidence="3">The sequence shown here is derived from an EMBL/GenBank/DDBJ whole genome shotgun (WGS) entry which is preliminary data.</text>
</comment>
<dbReference type="InterPro" id="IPR002048">
    <property type="entry name" value="EF_hand_dom"/>
</dbReference>
<sequence>DDRCSSEWLTLGRFLRSRPFLDKQTHVLNQYVKAARALIAAGDQPGAENVLFTLDMEIKSEEHTIAAAFQKFDHSGDGVLQGDEITFMLDYLGFPSAEKDVKALLSVVDTDNDKSVSYDEFIVYVGSLGGSYQLFELRKAQIGARDKGTAKRKVDDVTLQVGLAAIGISDHNLAYWRLTANPSELAEAAELKASQRQAVKHIRNLARESHTQALPRLRDRVLRLGFAEVDLHMALAWVRELAPVIVHV</sequence>
<feature type="non-terminal residue" evidence="3">
    <location>
        <position position="1"/>
    </location>
</feature>
<name>A0ABN9V7E2_9DINO</name>
<evidence type="ECO:0000256" key="1">
    <source>
        <dbReference type="ARBA" id="ARBA00022837"/>
    </source>
</evidence>
<dbReference type="InterPro" id="IPR018247">
    <property type="entry name" value="EF_Hand_1_Ca_BS"/>
</dbReference>
<keyword evidence="4" id="KW-1185">Reference proteome</keyword>
<dbReference type="SMART" id="SM00054">
    <property type="entry name" value="EFh"/>
    <property type="match status" value="2"/>
</dbReference>
<accession>A0ABN9V7E2</accession>
<dbReference type="SUPFAM" id="SSF47473">
    <property type="entry name" value="EF-hand"/>
    <property type="match status" value="1"/>
</dbReference>
<feature type="domain" description="EF-hand" evidence="2">
    <location>
        <begin position="60"/>
        <end position="95"/>
    </location>
</feature>
<dbReference type="PROSITE" id="PS00018">
    <property type="entry name" value="EF_HAND_1"/>
    <property type="match status" value="2"/>
</dbReference>
<evidence type="ECO:0000313" key="4">
    <source>
        <dbReference type="Proteomes" id="UP001189429"/>
    </source>
</evidence>
<dbReference type="Gene3D" id="1.10.238.10">
    <property type="entry name" value="EF-hand"/>
    <property type="match status" value="1"/>
</dbReference>
<dbReference type="Proteomes" id="UP001189429">
    <property type="component" value="Unassembled WGS sequence"/>
</dbReference>
<keyword evidence="1" id="KW-0106">Calcium</keyword>
<proteinExistence type="predicted"/>
<organism evidence="3 4">
    <name type="scientific">Prorocentrum cordatum</name>
    <dbReference type="NCBI Taxonomy" id="2364126"/>
    <lineage>
        <taxon>Eukaryota</taxon>
        <taxon>Sar</taxon>
        <taxon>Alveolata</taxon>
        <taxon>Dinophyceae</taxon>
        <taxon>Prorocentrales</taxon>
        <taxon>Prorocentraceae</taxon>
        <taxon>Prorocentrum</taxon>
    </lineage>
</organism>
<protein>
    <recommendedName>
        <fullName evidence="2">EF-hand domain-containing protein</fullName>
    </recommendedName>
</protein>
<dbReference type="InterPro" id="IPR011992">
    <property type="entry name" value="EF-hand-dom_pair"/>
</dbReference>
<reference evidence="3" key="1">
    <citation type="submission" date="2023-10" db="EMBL/GenBank/DDBJ databases">
        <authorList>
            <person name="Chen Y."/>
            <person name="Shah S."/>
            <person name="Dougan E. K."/>
            <person name="Thang M."/>
            <person name="Chan C."/>
        </authorList>
    </citation>
    <scope>NUCLEOTIDE SEQUENCE [LARGE SCALE GENOMIC DNA]</scope>
</reference>
<dbReference type="EMBL" id="CAUYUJ010016785">
    <property type="protein sequence ID" value="CAK0868823.1"/>
    <property type="molecule type" value="Genomic_DNA"/>
</dbReference>